<accession>A0A1H9PQD4</accession>
<gene>
    <name evidence="1" type="ORF">SAMN04489841_3932</name>
</gene>
<dbReference type="SUPFAM" id="SSF48371">
    <property type="entry name" value="ARM repeat"/>
    <property type="match status" value="1"/>
</dbReference>
<dbReference type="InterPro" id="IPR016024">
    <property type="entry name" value="ARM-type_fold"/>
</dbReference>
<name>A0A1H9PQD4_9EURY</name>
<evidence type="ECO:0000313" key="2">
    <source>
        <dbReference type="Proteomes" id="UP000199114"/>
    </source>
</evidence>
<dbReference type="Proteomes" id="UP000199114">
    <property type="component" value="Unassembled WGS sequence"/>
</dbReference>
<keyword evidence="2" id="KW-1185">Reference proteome</keyword>
<dbReference type="EMBL" id="FOFD01000006">
    <property type="protein sequence ID" value="SER49999.1"/>
    <property type="molecule type" value="Genomic_DNA"/>
</dbReference>
<protein>
    <submittedName>
        <fullName evidence="1">Uncharacterized protein</fullName>
    </submittedName>
</protein>
<dbReference type="AlphaFoldDB" id="A0A1H9PQD4"/>
<dbReference type="OrthoDB" id="199922at2157"/>
<proteinExistence type="predicted"/>
<evidence type="ECO:0000313" key="1">
    <source>
        <dbReference type="EMBL" id="SER49999.1"/>
    </source>
</evidence>
<organism evidence="1 2">
    <name type="scientific">Natrinema salaciae</name>
    <dbReference type="NCBI Taxonomy" id="1186196"/>
    <lineage>
        <taxon>Archaea</taxon>
        <taxon>Methanobacteriati</taxon>
        <taxon>Methanobacteriota</taxon>
        <taxon>Stenosarchaea group</taxon>
        <taxon>Halobacteria</taxon>
        <taxon>Halobacteriales</taxon>
        <taxon>Natrialbaceae</taxon>
        <taxon>Natrinema</taxon>
    </lineage>
</organism>
<dbReference type="Gene3D" id="1.25.10.10">
    <property type="entry name" value="Leucine-rich Repeat Variant"/>
    <property type="match status" value="2"/>
</dbReference>
<reference evidence="2" key="1">
    <citation type="submission" date="2016-10" db="EMBL/GenBank/DDBJ databases">
        <authorList>
            <person name="Varghese N."/>
            <person name="Submissions S."/>
        </authorList>
    </citation>
    <scope>NUCLEOTIDE SEQUENCE [LARGE SCALE GENOMIC DNA]</scope>
    <source>
        <strain evidence="2">DSM 25055</strain>
    </source>
</reference>
<sequence>MAQSDSDPTINELCSRLAEAEPAAEPAVMGQVSRLFLDNSSEWPMLDPTTRSVEILQSYLDHDDSELRSGAAFVLSTILAGAIQPDPEDVVDESAVGAQLLELIDDDSRRVRQVIVSTGTLGGIVGKRLDDDSFPPSATDDECVPPKSISWLAMALFEHLHDPAPIVRKRVACHLEPHAVELLERHPDASAAIGTVIDTLEDDLDALAPNRDATTPRYAAVRILCDVAENSPDLLLGHVDRLDEYLDVDEDEIRTGVARTLGWLIHSDYVDRTDVAERVIDRLASQGRSALHDDADLLVSAALVANDGSGKTEAALTALLQVRSPDHRSRGADTLARYVRQRDRSFEPHFEAIAEYSEAQPFSERDEDPLATLAADYPGFVAERLIDWHESLVHESAHRTIDEDLLVEIYDQNPTAIETFLPYAVETADPEFDYERLDRHHVSLSVQTLTGLAKRRPEAVADVVPDLVAARGRSPPLDDQVSGLVEAVADVGPPITDETVAALEGTLRSSKGTLGAARALAALHEAGHDAVNDDYEIFVDPYREGAFGGSPNGGKYALQPVAAEDPAFVSEVLYDIFGHWAETDEDRGPTRTLAAVADAELAAARPILDDLVAVALSEEPADERIESLSDDQLFDLVKFYISGEPPNGPAFFERFLDALVPVVEHGSTVDETTDEVSENAEIPGRFDPEDIIDLIDAETTLTPETIEPALATFVDTVIEPLLSPRSSTADLHLDIAKEIGFGQPVVFEGHVQRLLDAAEAADDRRQADLVGYMLCELGEETPDTIEEHLDRLSDLAAEGDVPSSSIAAGTLGKLLDERPERAATVARPLGAALPDVYPWARRQIATALETAAKEDPRAIRDVVSDLVSLLVAFDGLPDDDLDWTTTHELKESIKDAFVVLETVAETDPEPVQAAFEPHGGIESVAVPGWSSRLSDLRATLDA</sequence>
<dbReference type="InterPro" id="IPR011989">
    <property type="entry name" value="ARM-like"/>
</dbReference>